<proteinExistence type="evidence at transcript level"/>
<evidence type="ECO:0000256" key="1">
    <source>
        <dbReference type="SAM" id="SignalP"/>
    </source>
</evidence>
<dbReference type="InterPro" id="IPR036728">
    <property type="entry name" value="PBP_GOBP_sf"/>
</dbReference>
<sequence>MRGDTCNMVSLLCIAVMLVTPLSGAGVPDFYQQLPNFMTFLTTSQNVNPILSRVVRQTKTSVPCCGHEKFSWSIITDEFNGCKEEIGDIEKKERIPCFFECAGVKLGICDDEGYLKKDQAVELSPKFVEGDEALENFVKQLAPKIADTIANIPDDVRKQLKCNIAVYAYLRGLHFHMELMCPIEMQNPADECEKLRAEYRQLAEQKRG</sequence>
<name>A0A110A066_BLAGE</name>
<feature type="signal peptide" evidence="1">
    <location>
        <begin position="1"/>
        <end position="24"/>
    </location>
</feature>
<reference evidence="2" key="1">
    <citation type="submission" date="2015-08" db="EMBL/GenBank/DDBJ databases">
        <title>Transcriptome-Based Identification and Expression Profiles of Chemosensory Genes in German Cockroach, Blattella germanica.</title>
        <authorList>
            <person name="Niu D.-J."/>
        </authorList>
    </citation>
    <scope>NUCLEOTIDE SEQUENCE</scope>
</reference>
<accession>A0A110A066</accession>
<dbReference type="EMBL" id="KT381644">
    <property type="protein sequence ID" value="AMA98135.1"/>
    <property type="molecule type" value="mRNA"/>
</dbReference>
<dbReference type="Gene3D" id="1.10.238.20">
    <property type="entry name" value="Pheromone/general odorant binding protein domain"/>
    <property type="match status" value="1"/>
</dbReference>
<dbReference type="AlphaFoldDB" id="A0A110A066"/>
<evidence type="ECO:0000313" key="2">
    <source>
        <dbReference type="EMBL" id="AMA98135.1"/>
    </source>
</evidence>
<protein>
    <submittedName>
        <fullName evidence="2">Chemosensory protein</fullName>
    </submittedName>
</protein>
<feature type="chain" id="PRO_5007142535" evidence="1">
    <location>
        <begin position="25"/>
        <end position="208"/>
    </location>
</feature>
<dbReference type="GO" id="GO:0005549">
    <property type="term" value="F:odorant binding"/>
    <property type="evidence" value="ECO:0007669"/>
    <property type="project" value="InterPro"/>
</dbReference>
<keyword evidence="1" id="KW-0732">Signal</keyword>
<dbReference type="SUPFAM" id="SSF47565">
    <property type="entry name" value="Insect pheromone/odorant-binding proteins"/>
    <property type="match status" value="1"/>
</dbReference>
<organism evidence="2">
    <name type="scientific">Blattella germanica</name>
    <name type="common">German cockroach</name>
    <name type="synonym">Blatta germanica</name>
    <dbReference type="NCBI Taxonomy" id="6973"/>
    <lineage>
        <taxon>Eukaryota</taxon>
        <taxon>Metazoa</taxon>
        <taxon>Ecdysozoa</taxon>
        <taxon>Arthropoda</taxon>
        <taxon>Hexapoda</taxon>
        <taxon>Insecta</taxon>
        <taxon>Pterygota</taxon>
        <taxon>Neoptera</taxon>
        <taxon>Polyneoptera</taxon>
        <taxon>Dictyoptera</taxon>
        <taxon>Blattodea</taxon>
        <taxon>Blaberoidea</taxon>
        <taxon>Blattellidae</taxon>
        <taxon>Blattella</taxon>
    </lineage>
</organism>